<dbReference type="CDD" id="cd10936">
    <property type="entry name" value="CE4_DAC2"/>
    <property type="match status" value="1"/>
</dbReference>
<feature type="region of interest" description="Disordered" evidence="1">
    <location>
        <begin position="97"/>
        <end position="116"/>
    </location>
</feature>
<name>A0ABV7VKV8_9PROT</name>
<dbReference type="PANTHER" id="PTHR30105">
    <property type="entry name" value="UNCHARACTERIZED YIBQ-RELATED"/>
    <property type="match status" value="1"/>
</dbReference>
<dbReference type="RefSeq" id="WP_379729738.1">
    <property type="nucleotide sequence ID" value="NZ_JBHRYJ010000007.1"/>
</dbReference>
<accession>A0ABV7VKV8</accession>
<dbReference type="SUPFAM" id="SSF88713">
    <property type="entry name" value="Glycoside hydrolase/deacetylase"/>
    <property type="match status" value="1"/>
</dbReference>
<comment type="caution">
    <text evidence="2">The sequence shown here is derived from an EMBL/GenBank/DDBJ whole genome shotgun (WGS) entry which is preliminary data.</text>
</comment>
<evidence type="ECO:0000313" key="2">
    <source>
        <dbReference type="EMBL" id="MFC3678138.1"/>
    </source>
</evidence>
<proteinExistence type="predicted"/>
<protein>
    <submittedName>
        <fullName evidence="2">Divergent polysaccharide deacetylase family protein</fullName>
    </submittedName>
</protein>
<evidence type="ECO:0000313" key="3">
    <source>
        <dbReference type="Proteomes" id="UP001595711"/>
    </source>
</evidence>
<evidence type="ECO:0000256" key="1">
    <source>
        <dbReference type="SAM" id="MobiDB-lite"/>
    </source>
</evidence>
<dbReference type="Gene3D" id="3.20.20.370">
    <property type="entry name" value="Glycoside hydrolase/deacetylase"/>
    <property type="match status" value="1"/>
</dbReference>
<dbReference type="InterPro" id="IPR011330">
    <property type="entry name" value="Glyco_hydro/deAcase_b/a-brl"/>
</dbReference>
<gene>
    <name evidence="2" type="ORF">ACFOOQ_21490</name>
</gene>
<dbReference type="Pfam" id="PF04748">
    <property type="entry name" value="Polysacc_deac_2"/>
    <property type="match status" value="1"/>
</dbReference>
<dbReference type="InterPro" id="IPR006837">
    <property type="entry name" value="Divergent_DAC"/>
</dbReference>
<organism evidence="2 3">
    <name type="scientific">Ferrovibrio xuzhouensis</name>
    <dbReference type="NCBI Taxonomy" id="1576914"/>
    <lineage>
        <taxon>Bacteria</taxon>
        <taxon>Pseudomonadati</taxon>
        <taxon>Pseudomonadota</taxon>
        <taxon>Alphaproteobacteria</taxon>
        <taxon>Rhodospirillales</taxon>
        <taxon>Rhodospirillaceae</taxon>
        <taxon>Ferrovibrio</taxon>
    </lineage>
</organism>
<dbReference type="PANTHER" id="PTHR30105:SF2">
    <property type="entry name" value="DIVERGENT POLYSACCHARIDE DEACETYLASE SUPERFAMILY"/>
    <property type="match status" value="1"/>
</dbReference>
<keyword evidence="3" id="KW-1185">Reference proteome</keyword>
<dbReference type="Proteomes" id="UP001595711">
    <property type="component" value="Unassembled WGS sequence"/>
</dbReference>
<reference evidence="3" key="1">
    <citation type="journal article" date="2019" name="Int. J. Syst. Evol. Microbiol.">
        <title>The Global Catalogue of Microorganisms (GCM) 10K type strain sequencing project: providing services to taxonomists for standard genome sequencing and annotation.</title>
        <authorList>
            <consortium name="The Broad Institute Genomics Platform"/>
            <consortium name="The Broad Institute Genome Sequencing Center for Infectious Disease"/>
            <person name="Wu L."/>
            <person name="Ma J."/>
        </authorList>
    </citation>
    <scope>NUCLEOTIDE SEQUENCE [LARGE SCALE GENOMIC DNA]</scope>
    <source>
        <strain evidence="3">KCTC 42182</strain>
    </source>
</reference>
<sequence length="410" mass="43302">MVAPQPAAAAATTESRRGFLAANWPLMTAAGVLMAGGIAMGMAVGSTGPKAQPATVVAAVTPLPAPMVPSSPVTAPGGDSTQQPAPHIEGATLWRQREEAARRPALAPPPPPVQAAAVSNEAPLPIQPQPAPQKAVAPPVAAALPQQVAAVAPPPAYSEQNTAMNHGSPQAWRARAVPPPAGAKPPFVAILIDDAGLDRKDTARAIALPGPITLSFMTYANELAAQSQAARAAGHELMLHMPMEPLDLPRNDPGPNALLMKLDSAEIQRRLDWDLARFDGYVGVNNHMGSRFTRDKDRMAEVMAALRKRQVFWLDSLSGPGSVGTEEARRAGLDAVERDLFLDDSRSPGISYELAAMERVAKARGDVIAIGHPHPTTLAALEKWIATAKDRGFSLVPISTVLLRRQQMER</sequence>
<dbReference type="EMBL" id="JBHRYJ010000007">
    <property type="protein sequence ID" value="MFC3678138.1"/>
    <property type="molecule type" value="Genomic_DNA"/>
</dbReference>